<protein>
    <submittedName>
        <fullName evidence="1">Uncharacterized protein</fullName>
    </submittedName>
</protein>
<evidence type="ECO:0000313" key="1">
    <source>
        <dbReference type="EMBL" id="KRY80415.1"/>
    </source>
</evidence>
<dbReference type="EMBL" id="JYDT01000527">
    <property type="protein sequence ID" value="KRY80415.1"/>
    <property type="molecule type" value="Genomic_DNA"/>
</dbReference>
<evidence type="ECO:0000313" key="2">
    <source>
        <dbReference type="Proteomes" id="UP000054995"/>
    </source>
</evidence>
<dbReference type="Proteomes" id="UP000054995">
    <property type="component" value="Unassembled WGS sequence"/>
</dbReference>
<dbReference type="AlphaFoldDB" id="A0A0V1F3F3"/>
<name>A0A0V1F3F3_TRIPS</name>
<reference evidence="1 2" key="1">
    <citation type="submission" date="2015-01" db="EMBL/GenBank/DDBJ databases">
        <title>Evolution of Trichinella species and genotypes.</title>
        <authorList>
            <person name="Korhonen P.K."/>
            <person name="Edoardo P."/>
            <person name="Giuseppe L.R."/>
            <person name="Gasser R.B."/>
        </authorList>
    </citation>
    <scope>NUCLEOTIDE SEQUENCE [LARGE SCALE GENOMIC DNA]</scope>
    <source>
        <strain evidence="1">ISS470</strain>
    </source>
</reference>
<accession>A0A0V1F3F3</accession>
<comment type="caution">
    <text evidence="1">The sequence shown here is derived from an EMBL/GenBank/DDBJ whole genome shotgun (WGS) entry which is preliminary data.</text>
</comment>
<keyword evidence="2" id="KW-1185">Reference proteome</keyword>
<proteinExistence type="predicted"/>
<sequence>MPSCPALLSNELHHRAHNDFKLSRDCAELKILPDSYFELNKQRLFITRITEYPPYPTTLSECHLCPVYSPASTSNHPERVPFKRRIPADPAPTILSECYLSRLIPPRFISNNPDVIEAPYSGRPPYPTILRILSEPRVPAHQRLQQS</sequence>
<organism evidence="1 2">
    <name type="scientific">Trichinella pseudospiralis</name>
    <name type="common">Parasitic roundworm</name>
    <dbReference type="NCBI Taxonomy" id="6337"/>
    <lineage>
        <taxon>Eukaryota</taxon>
        <taxon>Metazoa</taxon>
        <taxon>Ecdysozoa</taxon>
        <taxon>Nematoda</taxon>
        <taxon>Enoplea</taxon>
        <taxon>Dorylaimia</taxon>
        <taxon>Trichinellida</taxon>
        <taxon>Trichinellidae</taxon>
        <taxon>Trichinella</taxon>
    </lineage>
</organism>
<gene>
    <name evidence="1" type="ORF">T4D_7705</name>
</gene>